<feature type="region of interest" description="Disordered" evidence="1">
    <location>
        <begin position="22"/>
        <end position="44"/>
    </location>
</feature>
<dbReference type="AlphaFoldDB" id="A0AB73B8I0"/>
<evidence type="ECO:0000313" key="2">
    <source>
        <dbReference type="EMBL" id="GEB97752.1"/>
    </source>
</evidence>
<gene>
    <name evidence="2" type="ORF">CFL01nite_12470</name>
</gene>
<dbReference type="Proteomes" id="UP000315353">
    <property type="component" value="Unassembled WGS sequence"/>
</dbReference>
<evidence type="ECO:0000256" key="1">
    <source>
        <dbReference type="SAM" id="MobiDB-lite"/>
    </source>
</evidence>
<protein>
    <recommendedName>
        <fullName evidence="4">Transposase</fullName>
    </recommendedName>
</protein>
<comment type="caution">
    <text evidence="2">The sequence shown here is derived from an EMBL/GenBank/DDBJ whole genome shotgun (WGS) entry which is preliminary data.</text>
</comment>
<organism evidence="2 3">
    <name type="scientific">Corynebacterium flavescens</name>
    <dbReference type="NCBI Taxonomy" id="28028"/>
    <lineage>
        <taxon>Bacteria</taxon>
        <taxon>Bacillati</taxon>
        <taxon>Actinomycetota</taxon>
        <taxon>Actinomycetes</taxon>
        <taxon>Mycobacteriales</taxon>
        <taxon>Corynebacteriaceae</taxon>
        <taxon>Corynebacterium</taxon>
    </lineage>
</organism>
<evidence type="ECO:0000313" key="3">
    <source>
        <dbReference type="Proteomes" id="UP000315353"/>
    </source>
</evidence>
<accession>A0AB73B8I0</accession>
<name>A0AB73B8I0_CORFL</name>
<reference evidence="2 3" key="1">
    <citation type="submission" date="2019-06" db="EMBL/GenBank/DDBJ databases">
        <title>Whole genome shotgun sequence of Corynebacterium flavescens NBRC 14136.</title>
        <authorList>
            <person name="Hosoyama A."/>
            <person name="Uohara A."/>
            <person name="Ohji S."/>
            <person name="Ichikawa N."/>
        </authorList>
    </citation>
    <scope>NUCLEOTIDE SEQUENCE [LARGE SCALE GENOMIC DNA]</scope>
    <source>
        <strain evidence="2 3">NBRC 14136</strain>
    </source>
</reference>
<evidence type="ECO:0008006" key="4">
    <source>
        <dbReference type="Google" id="ProtNLM"/>
    </source>
</evidence>
<proteinExistence type="predicted"/>
<sequence length="44" mass="4993">MQLAKALEWPINVRLSPRYTKRDSHPLVPVRGLEPLQPASRATV</sequence>
<dbReference type="EMBL" id="BJNB01000016">
    <property type="protein sequence ID" value="GEB97752.1"/>
    <property type="molecule type" value="Genomic_DNA"/>
</dbReference>